<dbReference type="Gene3D" id="2.30.30.490">
    <property type="match status" value="2"/>
</dbReference>
<dbReference type="Pfam" id="PF00439">
    <property type="entry name" value="Bromodomain"/>
    <property type="match status" value="5"/>
</dbReference>
<evidence type="ECO:0000313" key="16">
    <source>
        <dbReference type="Proteomes" id="UP000037069"/>
    </source>
</evidence>
<feature type="compositionally biased region" description="Acidic residues" evidence="11">
    <location>
        <begin position="453"/>
        <end position="478"/>
    </location>
</feature>
<dbReference type="InterPro" id="IPR037382">
    <property type="entry name" value="Rsc/polybromo"/>
</dbReference>
<feature type="domain" description="Bromo" evidence="12">
    <location>
        <begin position="366"/>
        <end position="436"/>
    </location>
</feature>
<dbReference type="GO" id="GO:0006338">
    <property type="term" value="P:chromatin remodeling"/>
    <property type="evidence" value="ECO:0007669"/>
    <property type="project" value="InterPro"/>
</dbReference>
<keyword evidence="5 8" id="KW-0103">Bromodomain</keyword>
<feature type="DNA-binding region" description="HMG box" evidence="9">
    <location>
        <begin position="1338"/>
        <end position="1391"/>
    </location>
</feature>
<dbReference type="FunFam" id="1.20.920.10:FF:000006">
    <property type="entry name" value="protein polybromo-1 isoform X1"/>
    <property type="match status" value="1"/>
</dbReference>
<dbReference type="InterPro" id="IPR018359">
    <property type="entry name" value="Bromodomain_CS"/>
</dbReference>
<dbReference type="Pfam" id="PF01426">
    <property type="entry name" value="BAH"/>
    <property type="match status" value="2"/>
</dbReference>
<evidence type="ECO:0000256" key="6">
    <source>
        <dbReference type="ARBA" id="ARBA00023163"/>
    </source>
</evidence>
<evidence type="ECO:0000256" key="2">
    <source>
        <dbReference type="ARBA" id="ARBA00022737"/>
    </source>
</evidence>
<evidence type="ECO:0000256" key="9">
    <source>
        <dbReference type="PROSITE-ProRule" id="PRU00267"/>
    </source>
</evidence>
<keyword evidence="9" id="KW-0238">DNA-binding</keyword>
<feature type="domain" description="Bromo" evidence="12">
    <location>
        <begin position="217"/>
        <end position="287"/>
    </location>
</feature>
<dbReference type="CDD" id="cd05517">
    <property type="entry name" value="Bromo_polybromo_II"/>
    <property type="match status" value="1"/>
</dbReference>
<keyword evidence="16" id="KW-1185">Reference proteome</keyword>
<protein>
    <recommendedName>
        <fullName evidence="17">Protein polybromo-1</fullName>
    </recommendedName>
</protein>
<evidence type="ECO:0000259" key="13">
    <source>
        <dbReference type="PROSITE" id="PS50118"/>
    </source>
</evidence>
<reference evidence="15 16" key="1">
    <citation type="journal article" date="2015" name="Nat. Commun.">
        <title>Lucilia cuprina genome unlocks parasitic fly biology to underpin future interventions.</title>
        <authorList>
            <person name="Anstead C.A."/>
            <person name="Korhonen P.K."/>
            <person name="Young N.D."/>
            <person name="Hall R.S."/>
            <person name="Jex A.R."/>
            <person name="Murali S.C."/>
            <person name="Hughes D.S."/>
            <person name="Lee S.F."/>
            <person name="Perry T."/>
            <person name="Stroehlein A.J."/>
            <person name="Ansell B.R."/>
            <person name="Breugelmans B."/>
            <person name="Hofmann A."/>
            <person name="Qu J."/>
            <person name="Dugan S."/>
            <person name="Lee S.L."/>
            <person name="Chao H."/>
            <person name="Dinh H."/>
            <person name="Han Y."/>
            <person name="Doddapaneni H.V."/>
            <person name="Worley K.C."/>
            <person name="Muzny D.M."/>
            <person name="Ioannidis P."/>
            <person name="Waterhouse R.M."/>
            <person name="Zdobnov E.M."/>
            <person name="James P.J."/>
            <person name="Bagnall N.H."/>
            <person name="Kotze A.C."/>
            <person name="Gibbs R.A."/>
            <person name="Richards S."/>
            <person name="Batterham P."/>
            <person name="Gasser R.B."/>
        </authorList>
    </citation>
    <scope>NUCLEOTIDE SEQUENCE [LARGE SCALE GENOMIC DNA]</scope>
    <source>
        <strain evidence="15 16">LS</strain>
        <tissue evidence="15">Full body</tissue>
    </source>
</reference>
<dbReference type="FunFam" id="1.20.920.10:FF:000045">
    <property type="entry name" value="protein polybromo-1"/>
    <property type="match status" value="1"/>
</dbReference>
<keyword evidence="3" id="KW-0156">Chromatin regulator</keyword>
<dbReference type="GO" id="GO:0006368">
    <property type="term" value="P:transcription elongation by RNA polymerase II"/>
    <property type="evidence" value="ECO:0007669"/>
    <property type="project" value="TreeGrafter"/>
</dbReference>
<dbReference type="CDD" id="cd21984">
    <property type="entry name" value="HMG-box_PB1"/>
    <property type="match status" value="1"/>
</dbReference>
<dbReference type="SUPFAM" id="SSF47095">
    <property type="entry name" value="HMG-box"/>
    <property type="match status" value="1"/>
</dbReference>
<dbReference type="InterPro" id="IPR009071">
    <property type="entry name" value="HMG_box_dom"/>
</dbReference>
<dbReference type="PROSITE" id="PS00633">
    <property type="entry name" value="BROMODOMAIN_1"/>
    <property type="match status" value="2"/>
</dbReference>
<dbReference type="STRING" id="7375.A0A0L0CBV0"/>
<feature type="domain" description="BAH" evidence="14">
    <location>
        <begin position="1136"/>
        <end position="1257"/>
    </location>
</feature>
<dbReference type="GO" id="GO:0016514">
    <property type="term" value="C:SWI/SNF complex"/>
    <property type="evidence" value="ECO:0007669"/>
    <property type="project" value="TreeGrafter"/>
</dbReference>
<evidence type="ECO:0008006" key="17">
    <source>
        <dbReference type="Google" id="ProtNLM"/>
    </source>
</evidence>
<feature type="coiled-coil region" evidence="10">
    <location>
        <begin position="1081"/>
        <end position="1108"/>
    </location>
</feature>
<evidence type="ECO:0000259" key="12">
    <source>
        <dbReference type="PROSITE" id="PS50014"/>
    </source>
</evidence>
<dbReference type="InterPro" id="IPR001025">
    <property type="entry name" value="BAH_dom"/>
</dbReference>
<evidence type="ECO:0000256" key="4">
    <source>
        <dbReference type="ARBA" id="ARBA00023015"/>
    </source>
</evidence>
<keyword evidence="4" id="KW-0805">Transcription regulation</keyword>
<dbReference type="Proteomes" id="UP000037069">
    <property type="component" value="Unassembled WGS sequence"/>
</dbReference>
<dbReference type="OMA" id="WQFYETL"/>
<keyword evidence="10" id="KW-0175">Coiled coil</keyword>
<dbReference type="GO" id="GO:0003677">
    <property type="term" value="F:DNA binding"/>
    <property type="evidence" value="ECO:0007669"/>
    <property type="project" value="UniProtKB-UniRule"/>
</dbReference>
<evidence type="ECO:0000256" key="1">
    <source>
        <dbReference type="ARBA" id="ARBA00004123"/>
    </source>
</evidence>
<dbReference type="PANTHER" id="PTHR16062:SF19">
    <property type="entry name" value="PROTEIN POLYBROMO-1"/>
    <property type="match status" value="1"/>
</dbReference>
<dbReference type="InterPro" id="IPR043151">
    <property type="entry name" value="BAH_sf"/>
</dbReference>
<dbReference type="CDD" id="cd04717">
    <property type="entry name" value="BAH_polybromo"/>
    <property type="match status" value="1"/>
</dbReference>
<gene>
    <name evidence="15" type="ORF">FF38_05210</name>
</gene>
<evidence type="ECO:0000256" key="8">
    <source>
        <dbReference type="PROSITE-ProRule" id="PRU00035"/>
    </source>
</evidence>
<evidence type="ECO:0000313" key="15">
    <source>
        <dbReference type="EMBL" id="KNC29730.1"/>
    </source>
</evidence>
<dbReference type="InterPro" id="IPR036427">
    <property type="entry name" value="Bromodomain-like_sf"/>
</dbReference>
<dbReference type="SMART" id="SM00297">
    <property type="entry name" value="BROMO"/>
    <property type="match status" value="6"/>
</dbReference>
<dbReference type="OrthoDB" id="10009055at2759"/>
<feature type="domain" description="HMG box" evidence="13">
    <location>
        <begin position="1338"/>
        <end position="1391"/>
    </location>
</feature>
<dbReference type="InterPro" id="IPR001487">
    <property type="entry name" value="Bromodomain"/>
</dbReference>
<dbReference type="InterPro" id="IPR036910">
    <property type="entry name" value="HMG_box_dom_sf"/>
</dbReference>
<dbReference type="Pfam" id="PF00505">
    <property type="entry name" value="HMG_box"/>
    <property type="match status" value="1"/>
</dbReference>
<dbReference type="GO" id="GO:0016586">
    <property type="term" value="C:RSC-type complex"/>
    <property type="evidence" value="ECO:0007669"/>
    <property type="project" value="InterPro"/>
</dbReference>
<dbReference type="SUPFAM" id="SSF47370">
    <property type="entry name" value="Bromodomain"/>
    <property type="match status" value="6"/>
</dbReference>
<dbReference type="CDD" id="cd05526">
    <property type="entry name" value="Bromo_polybromo_VI"/>
    <property type="match status" value="1"/>
</dbReference>
<dbReference type="PROSITE" id="PS50118">
    <property type="entry name" value="HMG_BOX_2"/>
    <property type="match status" value="1"/>
</dbReference>
<evidence type="ECO:0000259" key="14">
    <source>
        <dbReference type="PROSITE" id="PS51038"/>
    </source>
</evidence>
<dbReference type="Gene3D" id="1.20.920.10">
    <property type="entry name" value="Bromodomain-like"/>
    <property type="match status" value="6"/>
</dbReference>
<dbReference type="FunFam" id="1.20.920.10:FF:000009">
    <property type="entry name" value="Protein polybromo-1 isoform 1"/>
    <property type="match status" value="1"/>
</dbReference>
<comment type="caution">
    <text evidence="15">The sequence shown here is derived from an EMBL/GenBank/DDBJ whole genome shotgun (WGS) entry which is preliminary data.</text>
</comment>
<feature type="domain" description="BAH" evidence="14">
    <location>
        <begin position="938"/>
        <end position="1055"/>
    </location>
</feature>
<feature type="compositionally biased region" description="Polar residues" evidence="11">
    <location>
        <begin position="500"/>
        <end position="512"/>
    </location>
</feature>
<evidence type="ECO:0000256" key="11">
    <source>
        <dbReference type="SAM" id="MobiDB-lite"/>
    </source>
</evidence>
<keyword evidence="7 9" id="KW-0539">Nucleus</keyword>
<dbReference type="PROSITE" id="PS50014">
    <property type="entry name" value="BROMODOMAIN_2"/>
    <property type="match status" value="5"/>
</dbReference>
<comment type="subcellular location">
    <subcellularLocation>
        <location evidence="1">Nucleus</location>
    </subcellularLocation>
</comment>
<feature type="domain" description="Bromo" evidence="12">
    <location>
        <begin position="543"/>
        <end position="613"/>
    </location>
</feature>
<evidence type="ECO:0000256" key="7">
    <source>
        <dbReference type="ARBA" id="ARBA00023242"/>
    </source>
</evidence>
<dbReference type="PROSITE" id="PS51038">
    <property type="entry name" value="BAH"/>
    <property type="match status" value="2"/>
</dbReference>
<sequence length="1677" mass="193415">MLSRKRRASSISSKHDDDPQQMDDSTPEQSPVLMTSSGAGATSTVAMSARKKRRLDPTEMCQSLYDSIRNLKKEDGTMLCDTFIRAPKRRQEPSYYDVVNNPIDLLKIQQKLKTDMYDDLDELIQDFELLVNNAKAFYKPDTTEHQDAVTLWQYVVANKQKLLESMGIMSTDEEPKSKGRGRRRLTCNAEEDAKDDEINVYEELFGTVMTSVDNTMNDRPLHRMFLLLPSKKVYPDYYDVIEHPIDLRLIATKIQTNAYSNLQEMERDLLQMTKNACQFNEPGSQIYKDAKALKKLFTQKRLELETGKAKLVRRHKSVSSAAIAALKEEADSSDDEETSRKGEGPMWALFDHLYNAPGHSEHPGATGPPLGTSLWKLPVRRFHPEYFELIKRPISMSQIHNKLNKGEYANISDLTADLYLMLDNAKKAFPPTHRTHKDAVRMLKLMNTKLVEDTLDQETSEMEEDEDEDEEEEIDDAEQTVLVASTEPQPEKKKKGRPRLNTTPNTSLNSSLNAPKVQRMTITPYMKKKVLALHKYLLDFSLGTRKPIDLFMEKPPRKIYPDYYDIIQNPIDMNTIEHNIRADKYRDVEDVVADYRLMFANCRQYNEEGSNIYEDANILEKALNEKLKEFPGLNEIRKPLQKLNKPGRRRANAVPMSDKLWQFYETIRDYQEPKGKRQLSLIFTKLPSKTEYPDYYDIIKEPMDMERILNKLKQSLYETIDELAADFLLMLENACKYNEPDSQIYKDALVLQQLTLQLKQSLRNDRDTVPDVGLAVQELLLTLFTSVYNHQDEAGRCYSDSLLELPEYDEQPGETKVRGISLDLVKRRLDKGVYKRLDIFQEDVFACLERARKLSRTDSDVFQDSIELQSYFIKKRDEICQDTLSSTALNYSLDKLMSEVELIRQQKLPQEEPEQDQDDKVEMDKAAMQGESMVINQKVFSPGDFVYYQHNENKIPSIAYIERLWTTEDNMKMMHGAVFLRPHETYHVQTRKFLEKEVFKSSMSQTIPMDKVLGKCYIMHIKDYIKYRPENFEDKDVYVCESRYNVRPRSFQKFKNWPFVRENDPVKFVAREKPLDIKRVMSVFKERIEKHKGELEELKLQEALIEKEKPNVPCDPPANAEPNAVYYQQYNTICSGVVKTGDFVYVATQTGKQSIAQIHQIWEQNNKSYFRGPWLLTPTEITPPLSTQPPMGKPFYRQELLLSTVEEISPIIAVVGRCAVLEYQDFITSRPTEFPESDVYICEAIYDELKKSLRKFSTPNSLRKFQHSPEVVQDEIFYFKMPIKPGKECKNDFNESLGIMEDSMDGNPPSVSSDIATISSPAPSVSSTPLSSKKSKIAKKSLTGYILYSSEVRKGICTANPEASFGDISRMVGNEWKNLPASVKQSWEDRACRINEETAARRELMDETLNCASPGPNMDQQSPNLTFECLWDKCDYQFEDSLDCMEHCLAENTGHVQRTAQQTDSEYCCLWRNCIRMRKNMQAFPSLVRLIKHVREVHLSKPGKHILPHERSKNYVARKPKMTNILSQQMNTTVGVNGQMLVNAGAGGGTTNAHSPRGMEYNAQMQYSQVLGPPPEPMFITVPPRPQRVLHSEAYIKYITSLQGTTHQQHAQNAKNWKKALSTVTPMDVTKPKNLLPSQWLGKYAPTNQEDVVKALCHLRNFMMDDVLQIQRSFNTF</sequence>
<feature type="compositionally biased region" description="Polar residues" evidence="11">
    <location>
        <begin position="22"/>
        <end position="46"/>
    </location>
</feature>
<dbReference type="CDD" id="cd05524">
    <property type="entry name" value="Bromo_polybromo_I"/>
    <property type="match status" value="1"/>
</dbReference>
<feature type="region of interest" description="Disordered" evidence="11">
    <location>
        <begin position="1"/>
        <end position="54"/>
    </location>
</feature>
<keyword evidence="2" id="KW-0677">Repeat</keyword>
<dbReference type="EMBL" id="JRES01000634">
    <property type="protein sequence ID" value="KNC29730.1"/>
    <property type="molecule type" value="Genomic_DNA"/>
</dbReference>
<feature type="domain" description="Bromo" evidence="12">
    <location>
        <begin position="75"/>
        <end position="145"/>
    </location>
</feature>
<evidence type="ECO:0000256" key="3">
    <source>
        <dbReference type="ARBA" id="ARBA00022853"/>
    </source>
</evidence>
<feature type="region of interest" description="Disordered" evidence="11">
    <location>
        <begin position="452"/>
        <end position="512"/>
    </location>
</feature>
<dbReference type="SMART" id="SM00398">
    <property type="entry name" value="HMG"/>
    <property type="match status" value="1"/>
</dbReference>
<dbReference type="GO" id="GO:0003682">
    <property type="term" value="F:chromatin binding"/>
    <property type="evidence" value="ECO:0007669"/>
    <property type="project" value="InterPro"/>
</dbReference>
<name>A0A0L0CBV0_LUCCU</name>
<organism evidence="15 16">
    <name type="scientific">Lucilia cuprina</name>
    <name type="common">Green bottle fly</name>
    <name type="synonym">Australian sheep blowfly</name>
    <dbReference type="NCBI Taxonomy" id="7375"/>
    <lineage>
        <taxon>Eukaryota</taxon>
        <taxon>Metazoa</taxon>
        <taxon>Ecdysozoa</taxon>
        <taxon>Arthropoda</taxon>
        <taxon>Hexapoda</taxon>
        <taxon>Insecta</taxon>
        <taxon>Pterygota</taxon>
        <taxon>Neoptera</taxon>
        <taxon>Endopterygota</taxon>
        <taxon>Diptera</taxon>
        <taxon>Brachycera</taxon>
        <taxon>Muscomorpha</taxon>
        <taxon>Oestroidea</taxon>
        <taxon>Calliphoridae</taxon>
        <taxon>Luciliinae</taxon>
        <taxon>Lucilia</taxon>
    </lineage>
</organism>
<dbReference type="PRINTS" id="PR00503">
    <property type="entry name" value="BROMODOMAIN"/>
</dbReference>
<dbReference type="FunFam" id="1.20.920.10:FF:000064">
    <property type="entry name" value="Polybromo 1"/>
    <property type="match status" value="1"/>
</dbReference>
<accession>A0A0L0CBV0</accession>
<keyword evidence="6" id="KW-0804">Transcription</keyword>
<evidence type="ECO:0000256" key="10">
    <source>
        <dbReference type="SAM" id="Coils"/>
    </source>
</evidence>
<proteinExistence type="predicted"/>
<dbReference type="SMART" id="SM00439">
    <property type="entry name" value="BAH"/>
    <property type="match status" value="2"/>
</dbReference>
<feature type="domain" description="Bromo" evidence="12">
    <location>
        <begin position="675"/>
        <end position="745"/>
    </location>
</feature>
<evidence type="ECO:0000256" key="5">
    <source>
        <dbReference type="ARBA" id="ARBA00023117"/>
    </source>
</evidence>
<dbReference type="PANTHER" id="PTHR16062">
    <property type="entry name" value="SWI/SNF-RELATED"/>
    <property type="match status" value="1"/>
</dbReference>